<feature type="non-terminal residue" evidence="2">
    <location>
        <position position="1"/>
    </location>
</feature>
<feature type="non-terminal residue" evidence="2">
    <location>
        <position position="232"/>
    </location>
</feature>
<protein>
    <submittedName>
        <fullName evidence="2">ZBED8 protein</fullName>
    </submittedName>
</protein>
<proteinExistence type="predicted"/>
<accession>A0ABS2Y5R8</accession>
<organism evidence="2 3">
    <name type="scientific">Polyodon spathula</name>
    <name type="common">North American paddlefish</name>
    <name type="synonym">Squalus spathula</name>
    <dbReference type="NCBI Taxonomy" id="7913"/>
    <lineage>
        <taxon>Eukaryota</taxon>
        <taxon>Metazoa</taxon>
        <taxon>Chordata</taxon>
        <taxon>Craniata</taxon>
        <taxon>Vertebrata</taxon>
        <taxon>Euteleostomi</taxon>
        <taxon>Actinopterygii</taxon>
        <taxon>Chondrostei</taxon>
        <taxon>Acipenseriformes</taxon>
        <taxon>Polyodontidae</taxon>
        <taxon>Polyodon</taxon>
    </lineage>
</organism>
<dbReference type="EMBL" id="JAAWVQ010110404">
    <property type="protein sequence ID" value="MBN3281606.1"/>
    <property type="molecule type" value="Genomic_DNA"/>
</dbReference>
<dbReference type="PANTHER" id="PTHR45913">
    <property type="entry name" value="EPM2A-INTERACTING PROTEIN 1"/>
    <property type="match status" value="1"/>
</dbReference>
<dbReference type="Pfam" id="PF18658">
    <property type="entry name" value="zf-C2H2_12"/>
    <property type="match status" value="1"/>
</dbReference>
<gene>
    <name evidence="2" type="primary">Zbed8_0</name>
    <name evidence="2" type="ORF">GTO93_0013341</name>
</gene>
<dbReference type="InterPro" id="IPR040647">
    <property type="entry name" value="SPIN-DOC_Znf-C2H2"/>
</dbReference>
<dbReference type="PANTHER" id="PTHR45913:SF10">
    <property type="entry name" value="DUF4371 DOMAIN-CONTAINING PROTEIN"/>
    <property type="match status" value="1"/>
</dbReference>
<dbReference type="Proteomes" id="UP001166093">
    <property type="component" value="Unassembled WGS sequence"/>
</dbReference>
<feature type="domain" description="SPIN-DOC-like zinc-finger" evidence="1">
    <location>
        <begin position="10"/>
        <end position="39"/>
    </location>
</feature>
<sequence>MDQFAFVEKTGSTVCLICNERIASLKKSNVKRHFDTRHTVFVAKYPNGDCRKKACAENHLQMGSILRATCSVWLKNRLTTSQTMPLSARTVHERALIMVHQIAETQINDINSGSSFSLSLDESTNVSNVAQLSIVGRYVMDDTVREYSLSVLPMKDTTRGQDVLKSLMDFVTEKTLPLDKLISICTDGAPSMLGKRKGFVAILCEQEKQPILNFHCIVHQEALYGEELHEVM</sequence>
<comment type="caution">
    <text evidence="2">The sequence shown here is derived from an EMBL/GenBank/DDBJ whole genome shotgun (WGS) entry which is preliminary data.</text>
</comment>
<reference evidence="2" key="1">
    <citation type="journal article" date="2021" name="Cell">
        <title>Tracing the genetic footprints of vertebrate landing in non-teleost ray-finned fishes.</title>
        <authorList>
            <person name="Bi X."/>
            <person name="Wang K."/>
            <person name="Yang L."/>
            <person name="Pan H."/>
            <person name="Jiang H."/>
            <person name="Wei Q."/>
            <person name="Fang M."/>
            <person name="Yu H."/>
            <person name="Zhu C."/>
            <person name="Cai Y."/>
            <person name="He Y."/>
            <person name="Gan X."/>
            <person name="Zeng H."/>
            <person name="Yu D."/>
            <person name="Zhu Y."/>
            <person name="Jiang H."/>
            <person name="Qiu Q."/>
            <person name="Yang H."/>
            <person name="Zhang Y.E."/>
            <person name="Wang W."/>
            <person name="Zhu M."/>
            <person name="He S."/>
            <person name="Zhang G."/>
        </authorList>
    </citation>
    <scope>NUCLEOTIDE SEQUENCE</scope>
    <source>
        <strain evidence="2">Pddl_001</strain>
    </source>
</reference>
<keyword evidence="3" id="KW-1185">Reference proteome</keyword>
<evidence type="ECO:0000259" key="1">
    <source>
        <dbReference type="Pfam" id="PF18658"/>
    </source>
</evidence>
<name>A0ABS2Y5R8_POLSP</name>
<evidence type="ECO:0000313" key="2">
    <source>
        <dbReference type="EMBL" id="MBN3281606.1"/>
    </source>
</evidence>
<evidence type="ECO:0000313" key="3">
    <source>
        <dbReference type="Proteomes" id="UP001166093"/>
    </source>
</evidence>